<organism evidence="2 3">
    <name type="scientific">Asticcacaulis benevestitus DSM 16100 = ATCC BAA-896</name>
    <dbReference type="NCBI Taxonomy" id="1121022"/>
    <lineage>
        <taxon>Bacteria</taxon>
        <taxon>Pseudomonadati</taxon>
        <taxon>Pseudomonadota</taxon>
        <taxon>Alphaproteobacteria</taxon>
        <taxon>Caulobacterales</taxon>
        <taxon>Caulobacteraceae</taxon>
        <taxon>Asticcacaulis</taxon>
    </lineage>
</organism>
<evidence type="ECO:0000313" key="3">
    <source>
        <dbReference type="Proteomes" id="UP000017837"/>
    </source>
</evidence>
<dbReference type="GO" id="GO:0006352">
    <property type="term" value="P:DNA-templated transcription initiation"/>
    <property type="evidence" value="ECO:0007669"/>
    <property type="project" value="InterPro"/>
</dbReference>
<dbReference type="STRING" id="1121022.GCA_000376105_03631"/>
<dbReference type="Pfam" id="PF08281">
    <property type="entry name" value="Sigma70_r4_2"/>
    <property type="match status" value="1"/>
</dbReference>
<evidence type="ECO:0000259" key="1">
    <source>
        <dbReference type="Pfam" id="PF08281"/>
    </source>
</evidence>
<feature type="domain" description="RNA polymerase sigma factor 70 region 4 type 2" evidence="1">
    <location>
        <begin position="76"/>
        <end position="122"/>
    </location>
</feature>
<dbReference type="PATRIC" id="fig|1121022.4.peg.2659"/>
<dbReference type="InterPro" id="IPR013324">
    <property type="entry name" value="RNA_pol_sigma_r3/r4-like"/>
</dbReference>
<gene>
    <name evidence="2" type="ORF">ABENE_13085</name>
</gene>
<dbReference type="SUPFAM" id="SSF88659">
    <property type="entry name" value="Sigma3 and sigma4 domains of RNA polymerase sigma factors"/>
    <property type="match status" value="1"/>
</dbReference>
<proteinExistence type="predicted"/>
<dbReference type="GO" id="GO:0016987">
    <property type="term" value="F:sigma factor activity"/>
    <property type="evidence" value="ECO:0007669"/>
    <property type="project" value="InterPro"/>
</dbReference>
<sequence length="144" mass="17305">MKPASPDYVGSIRRYRHRFLEDVLCGWCVFRFTLFREGRPRFHPSIPKAYEVRRLHRAIQQAQMDETTRAEKLRWISIIAKLPITLRAVLFFRRWDNLNYAEIEARTGIPDFLAQRLIVRAYVLLVYYEMASEQYRCDVHLRVA</sequence>
<name>V4REX2_9CAUL</name>
<accession>V4REX2</accession>
<keyword evidence="3" id="KW-1185">Reference proteome</keyword>
<dbReference type="GO" id="GO:0003677">
    <property type="term" value="F:DNA binding"/>
    <property type="evidence" value="ECO:0007669"/>
    <property type="project" value="InterPro"/>
</dbReference>
<comment type="caution">
    <text evidence="2">The sequence shown here is derived from an EMBL/GenBank/DDBJ whole genome shotgun (WGS) entry which is preliminary data.</text>
</comment>
<dbReference type="InterPro" id="IPR013249">
    <property type="entry name" value="RNA_pol_sigma70_r4_t2"/>
</dbReference>
<dbReference type="Proteomes" id="UP000017837">
    <property type="component" value="Unassembled WGS sequence"/>
</dbReference>
<evidence type="ECO:0000313" key="2">
    <source>
        <dbReference type="EMBL" id="ESQ89933.1"/>
    </source>
</evidence>
<dbReference type="AlphaFoldDB" id="V4REX2"/>
<reference evidence="2 3" key="1">
    <citation type="journal article" date="2014" name="Nature">
        <title>Sequential evolution of bacterial morphology by co-option of a developmental regulator.</title>
        <authorList>
            <person name="Jiang C."/>
            <person name="Brown P.J."/>
            <person name="Ducret A."/>
            <person name="Brun Y.V."/>
        </authorList>
    </citation>
    <scope>NUCLEOTIDE SEQUENCE [LARGE SCALE GENOMIC DNA]</scope>
    <source>
        <strain evidence="2 3">DSM 16100</strain>
    </source>
</reference>
<dbReference type="EMBL" id="AWGB01000027">
    <property type="protein sequence ID" value="ESQ89933.1"/>
    <property type="molecule type" value="Genomic_DNA"/>
</dbReference>
<protein>
    <recommendedName>
        <fullName evidence="1">RNA polymerase sigma factor 70 region 4 type 2 domain-containing protein</fullName>
    </recommendedName>
</protein>